<dbReference type="AlphaFoldDB" id="A0A381N5K6"/>
<gene>
    <name evidence="7" type="ORF">METZ01_LOCUS2740</name>
</gene>
<reference evidence="7" key="1">
    <citation type="submission" date="2018-05" db="EMBL/GenBank/DDBJ databases">
        <authorList>
            <person name="Lanie J.A."/>
            <person name="Ng W.-L."/>
            <person name="Kazmierczak K.M."/>
            <person name="Andrzejewski T.M."/>
            <person name="Davidsen T.M."/>
            <person name="Wayne K.J."/>
            <person name="Tettelin H."/>
            <person name="Glass J.I."/>
            <person name="Rusch D."/>
            <person name="Podicherti R."/>
            <person name="Tsui H.-C.T."/>
            <person name="Winkler M.E."/>
        </authorList>
    </citation>
    <scope>NUCLEOTIDE SEQUENCE</scope>
</reference>
<evidence type="ECO:0000256" key="1">
    <source>
        <dbReference type="ARBA" id="ARBA00004651"/>
    </source>
</evidence>
<name>A0A381N5K6_9ZZZZ</name>
<feature type="transmembrane region" description="Helical" evidence="6">
    <location>
        <begin position="55"/>
        <end position="74"/>
    </location>
</feature>
<feature type="transmembrane region" description="Helical" evidence="6">
    <location>
        <begin position="306"/>
        <end position="328"/>
    </location>
</feature>
<evidence type="ECO:0000256" key="5">
    <source>
        <dbReference type="ARBA" id="ARBA00023136"/>
    </source>
</evidence>
<keyword evidence="2" id="KW-1003">Cell membrane</keyword>
<keyword evidence="3 6" id="KW-0812">Transmembrane</keyword>
<dbReference type="PANTHER" id="PTHR47089:SF1">
    <property type="entry name" value="GUANOSINE ABC TRANSPORTER PERMEASE PROTEIN NUPP"/>
    <property type="match status" value="1"/>
</dbReference>
<protein>
    <recommendedName>
        <fullName evidence="8">ABC transporter permease</fullName>
    </recommendedName>
</protein>
<keyword evidence="5 6" id="KW-0472">Membrane</keyword>
<organism evidence="7">
    <name type="scientific">marine metagenome</name>
    <dbReference type="NCBI Taxonomy" id="408172"/>
    <lineage>
        <taxon>unclassified sequences</taxon>
        <taxon>metagenomes</taxon>
        <taxon>ecological metagenomes</taxon>
    </lineage>
</organism>
<proteinExistence type="predicted"/>
<dbReference type="GO" id="GO:0022857">
    <property type="term" value="F:transmembrane transporter activity"/>
    <property type="evidence" value="ECO:0007669"/>
    <property type="project" value="InterPro"/>
</dbReference>
<feature type="transmembrane region" description="Helical" evidence="6">
    <location>
        <begin position="6"/>
        <end position="27"/>
    </location>
</feature>
<evidence type="ECO:0008006" key="8">
    <source>
        <dbReference type="Google" id="ProtNLM"/>
    </source>
</evidence>
<feature type="transmembrane region" description="Helical" evidence="6">
    <location>
        <begin position="180"/>
        <end position="202"/>
    </location>
</feature>
<feature type="transmembrane region" description="Helical" evidence="6">
    <location>
        <begin position="265"/>
        <end position="294"/>
    </location>
</feature>
<feature type="transmembrane region" description="Helical" evidence="6">
    <location>
        <begin position="232"/>
        <end position="253"/>
    </location>
</feature>
<evidence type="ECO:0000256" key="3">
    <source>
        <dbReference type="ARBA" id="ARBA00022692"/>
    </source>
</evidence>
<sequence>VGGQPLAFGIGLAIALFVGTLLLLGAGHDPLKVYSRMFEASLGDPDAWAVTLNRAVPLGLAGLAVAVAGSMGLWNIGAEGQIMAGAIGASWVARIGGEWPGLILITVMLIAALGGGGLLALGPAVAKAKLGVNEIITTLMLNEVAIRLVQWLIHGPWKDPDAYNFPLAPMLPEQAHLPTLFSRAHCGILIAAGVIVISSVAVKYTAWGYELRIAGSSEATARYSGISLPQKILTVLVLSGGIAGLAGGVELTGTADRLTETLSNGFGFAGIIVAALALMRPSGVAVVAVLFGAVQIGGQSIQTLGVSSSVSTILQAFVLFGAIGAGVLSRYRILFEGEAQPAPEAVDK</sequence>
<dbReference type="GO" id="GO:0005886">
    <property type="term" value="C:plasma membrane"/>
    <property type="evidence" value="ECO:0007669"/>
    <property type="project" value="UniProtKB-SubCell"/>
</dbReference>
<dbReference type="EMBL" id="UINC01000141">
    <property type="protein sequence ID" value="SUZ49886.1"/>
    <property type="molecule type" value="Genomic_DNA"/>
</dbReference>
<dbReference type="PANTHER" id="PTHR47089">
    <property type="entry name" value="ABC TRANSPORTER, PERMEASE PROTEIN"/>
    <property type="match status" value="1"/>
</dbReference>
<keyword evidence="4 6" id="KW-1133">Transmembrane helix</keyword>
<dbReference type="InterPro" id="IPR001851">
    <property type="entry name" value="ABC_transp_permease"/>
</dbReference>
<comment type="subcellular location">
    <subcellularLocation>
        <location evidence="1">Cell membrane</location>
        <topology evidence="1">Multi-pass membrane protein</topology>
    </subcellularLocation>
</comment>
<evidence type="ECO:0000256" key="4">
    <source>
        <dbReference type="ARBA" id="ARBA00022989"/>
    </source>
</evidence>
<evidence type="ECO:0000313" key="7">
    <source>
        <dbReference type="EMBL" id="SUZ49886.1"/>
    </source>
</evidence>
<dbReference type="CDD" id="cd06580">
    <property type="entry name" value="TM_PBP1_transp_TpRbsC_like"/>
    <property type="match status" value="1"/>
</dbReference>
<dbReference type="Pfam" id="PF02653">
    <property type="entry name" value="BPD_transp_2"/>
    <property type="match status" value="1"/>
</dbReference>
<evidence type="ECO:0000256" key="2">
    <source>
        <dbReference type="ARBA" id="ARBA00022475"/>
    </source>
</evidence>
<feature type="transmembrane region" description="Helical" evidence="6">
    <location>
        <begin position="99"/>
        <end position="121"/>
    </location>
</feature>
<evidence type="ECO:0000256" key="6">
    <source>
        <dbReference type="SAM" id="Phobius"/>
    </source>
</evidence>
<accession>A0A381N5K6</accession>
<feature type="non-terminal residue" evidence="7">
    <location>
        <position position="1"/>
    </location>
</feature>